<gene>
    <name evidence="2" type="ORF">DWB68_11685</name>
</gene>
<evidence type="ECO:0008006" key="4">
    <source>
        <dbReference type="Google" id="ProtNLM"/>
    </source>
</evidence>
<feature type="chain" id="PRO_5017280134" description="Htaa domain-containing protein" evidence="1">
    <location>
        <begin position="46"/>
        <end position="240"/>
    </location>
</feature>
<dbReference type="EMBL" id="QQXK01000024">
    <property type="protein sequence ID" value="RII41604.1"/>
    <property type="molecule type" value="Genomic_DNA"/>
</dbReference>
<sequence length="240" mass="25015">MDSSRLSVRRHGPRPAVRTLKLATAAALGLGLAAGVLGSSLPAQAQGAAPAQAAHAVVHRAAVTAATEAMPFRWDKGAQVKATVVTAAQAKVLKGTALSGYQASAREWASTQRVLPDGRVVGVTGGTVKVQERGGSVRNYYSGTLKGEITYISVQGSTFFAIGMVKGGVNLYVLKGTGTKPSVKTFLPTENQWANPVLVGGKVYYDRYLLKNHAVIGAEVVSVPLYGSKATVLVKNARDV</sequence>
<evidence type="ECO:0000313" key="3">
    <source>
        <dbReference type="Proteomes" id="UP000265419"/>
    </source>
</evidence>
<organism evidence="2 3">
    <name type="scientific">Galactobacter valiniphilus</name>
    <dbReference type="NCBI Taxonomy" id="2676122"/>
    <lineage>
        <taxon>Bacteria</taxon>
        <taxon>Bacillati</taxon>
        <taxon>Actinomycetota</taxon>
        <taxon>Actinomycetes</taxon>
        <taxon>Micrococcales</taxon>
        <taxon>Micrococcaceae</taxon>
        <taxon>Galactobacter</taxon>
    </lineage>
</organism>
<protein>
    <recommendedName>
        <fullName evidence="4">Htaa domain-containing protein</fullName>
    </recommendedName>
</protein>
<evidence type="ECO:0000313" key="2">
    <source>
        <dbReference type="EMBL" id="RII41604.1"/>
    </source>
</evidence>
<proteinExistence type="predicted"/>
<feature type="signal peptide" evidence="1">
    <location>
        <begin position="1"/>
        <end position="45"/>
    </location>
</feature>
<reference evidence="2 3" key="1">
    <citation type="submission" date="2018-07" db="EMBL/GenBank/DDBJ databases">
        <title>Arthrobacter sp. nov., isolated from raw cow's milk with high bacterial count.</title>
        <authorList>
            <person name="Hahne J."/>
            <person name="Isele D."/>
            <person name="Lipski A."/>
        </authorList>
    </citation>
    <scope>NUCLEOTIDE SEQUENCE [LARGE SCALE GENOMIC DNA]</scope>
    <source>
        <strain evidence="2 3">JZ R-35</strain>
    </source>
</reference>
<evidence type="ECO:0000256" key="1">
    <source>
        <dbReference type="SAM" id="SignalP"/>
    </source>
</evidence>
<dbReference type="Proteomes" id="UP000265419">
    <property type="component" value="Unassembled WGS sequence"/>
</dbReference>
<dbReference type="RefSeq" id="WP_119425304.1">
    <property type="nucleotide sequence ID" value="NZ_QQXK01000024.1"/>
</dbReference>
<accession>A0A399J8L4</accession>
<keyword evidence="3" id="KW-1185">Reference proteome</keyword>
<comment type="caution">
    <text evidence="2">The sequence shown here is derived from an EMBL/GenBank/DDBJ whole genome shotgun (WGS) entry which is preliminary data.</text>
</comment>
<keyword evidence="1" id="KW-0732">Signal</keyword>
<dbReference type="AlphaFoldDB" id="A0A399J8L4"/>
<name>A0A399J8L4_9MICC</name>